<dbReference type="AlphaFoldDB" id="Q2WAI5"/>
<protein>
    <submittedName>
        <fullName evidence="1">Uncharacterized protein</fullName>
    </submittedName>
</protein>
<evidence type="ECO:0000313" key="1">
    <source>
        <dbReference type="EMBL" id="BAE49140.1"/>
    </source>
</evidence>
<name>Q2WAI5_PARM1</name>
<accession>Q2WAI5</accession>
<proteinExistence type="predicted"/>
<dbReference type="STRING" id="342108.amb0336"/>
<sequence length="151" mass="16708">MQTQVGFLRTRIGRPMRIPAILASLLALGGCSLITPDRTAEEARANADKRVSLRTALTPANACPKVARMLSWCARGPNYHYRCNTSLNGNRAELVGELEAVFRTETFLVVDFIRKGGETEVAVHQRESSLIYDYPPLIEKHLAGSLDCRPP</sequence>
<reference evidence="1 2" key="1">
    <citation type="journal article" date="2005" name="DNA Res.">
        <title>Complete genome sequence of the facultative anaerobic magnetotactic bacterium Magnetospirillum sp. strain AMB-1.</title>
        <authorList>
            <person name="Matsunaga T."/>
            <person name="Okamura Y."/>
            <person name="Fukuda Y."/>
            <person name="Wahyudi A.T."/>
            <person name="Murase Y."/>
            <person name="Takeyama H."/>
        </authorList>
    </citation>
    <scope>NUCLEOTIDE SEQUENCE [LARGE SCALE GENOMIC DNA]</scope>
    <source>
        <strain evidence="2">ATCC 700264 / AMB-1</strain>
    </source>
</reference>
<dbReference type="EMBL" id="AP007255">
    <property type="protein sequence ID" value="BAE49140.1"/>
    <property type="molecule type" value="Genomic_DNA"/>
</dbReference>
<dbReference type="Proteomes" id="UP000007058">
    <property type="component" value="Chromosome"/>
</dbReference>
<gene>
    <name evidence="1" type="ordered locus">amb0336</name>
</gene>
<evidence type="ECO:0000313" key="2">
    <source>
        <dbReference type="Proteomes" id="UP000007058"/>
    </source>
</evidence>
<dbReference type="HOGENOM" id="CLU_1729167_0_0_5"/>
<organism evidence="1 2">
    <name type="scientific">Paramagnetospirillum magneticum (strain ATCC 700264 / AMB-1)</name>
    <name type="common">Magnetospirillum magneticum</name>
    <dbReference type="NCBI Taxonomy" id="342108"/>
    <lineage>
        <taxon>Bacteria</taxon>
        <taxon>Pseudomonadati</taxon>
        <taxon>Pseudomonadota</taxon>
        <taxon>Alphaproteobacteria</taxon>
        <taxon>Rhodospirillales</taxon>
        <taxon>Magnetospirillaceae</taxon>
        <taxon>Paramagnetospirillum</taxon>
    </lineage>
</organism>
<keyword evidence="2" id="KW-1185">Reference proteome</keyword>
<dbReference type="KEGG" id="mag:amb0336"/>